<organism evidence="6 7">
    <name type="scientific">Telmatospirillum siberiense</name>
    <dbReference type="NCBI Taxonomy" id="382514"/>
    <lineage>
        <taxon>Bacteria</taxon>
        <taxon>Pseudomonadati</taxon>
        <taxon>Pseudomonadota</taxon>
        <taxon>Alphaproteobacteria</taxon>
        <taxon>Rhodospirillales</taxon>
        <taxon>Rhodospirillaceae</taxon>
        <taxon>Telmatospirillum</taxon>
    </lineage>
</organism>
<dbReference type="Gene3D" id="3.40.190.10">
    <property type="entry name" value="Periplasmic binding protein-like II"/>
    <property type="match status" value="2"/>
</dbReference>
<dbReference type="InterPro" id="IPR036388">
    <property type="entry name" value="WH-like_DNA-bd_sf"/>
</dbReference>
<evidence type="ECO:0000313" key="6">
    <source>
        <dbReference type="EMBL" id="PKU25219.1"/>
    </source>
</evidence>
<gene>
    <name evidence="6" type="ORF">CWS72_08120</name>
</gene>
<dbReference type="PROSITE" id="PS50931">
    <property type="entry name" value="HTH_LYSR"/>
    <property type="match status" value="1"/>
</dbReference>
<dbReference type="Gene3D" id="1.10.10.10">
    <property type="entry name" value="Winged helix-like DNA-binding domain superfamily/Winged helix DNA-binding domain"/>
    <property type="match status" value="1"/>
</dbReference>
<proteinExistence type="inferred from homology"/>
<dbReference type="GO" id="GO:0003677">
    <property type="term" value="F:DNA binding"/>
    <property type="evidence" value="ECO:0007669"/>
    <property type="project" value="UniProtKB-KW"/>
</dbReference>
<protein>
    <submittedName>
        <fullName evidence="6">LysR family transcriptional regulator</fullName>
    </submittedName>
</protein>
<dbReference type="Pfam" id="PF00126">
    <property type="entry name" value="HTH_1"/>
    <property type="match status" value="1"/>
</dbReference>
<feature type="domain" description="HTH lysR-type" evidence="5">
    <location>
        <begin position="16"/>
        <end position="65"/>
    </location>
</feature>
<evidence type="ECO:0000313" key="7">
    <source>
        <dbReference type="Proteomes" id="UP000233293"/>
    </source>
</evidence>
<keyword evidence="4" id="KW-0804">Transcription</keyword>
<keyword evidence="7" id="KW-1185">Reference proteome</keyword>
<keyword evidence="3" id="KW-0238">DNA-binding</keyword>
<comment type="similarity">
    <text evidence="1">Belongs to the LysR transcriptional regulatory family.</text>
</comment>
<dbReference type="AlphaFoldDB" id="A0A2N3PXV5"/>
<evidence type="ECO:0000256" key="2">
    <source>
        <dbReference type="ARBA" id="ARBA00023015"/>
    </source>
</evidence>
<dbReference type="GO" id="GO:0003700">
    <property type="term" value="F:DNA-binding transcription factor activity"/>
    <property type="evidence" value="ECO:0007669"/>
    <property type="project" value="InterPro"/>
</dbReference>
<dbReference type="InterPro" id="IPR005119">
    <property type="entry name" value="LysR_subst-bd"/>
</dbReference>
<dbReference type="Proteomes" id="UP000233293">
    <property type="component" value="Unassembled WGS sequence"/>
</dbReference>
<sequence>MIRQLDARLASDLWFFRVAAETGSFSRAGDILAVTQSAVTQRIQRLELRLEVTLFHKAKRGLQLTSAGQALYEATRAGFEGMAAALLQLHATSASGALRVSCVPSLALEWLVPRLEPFLADHPGLDVAIFGEMHNLDRARMVSEGIDIAIRYGPEPPKGSVVAFDHPERVFPVCSAAYRAEGEAAGSARPVVLLHDTEPWLPCASPTDEWRFWTDRHGTPWGRPSQNQFFNLAQLAYRSAVGGMGVALGRSLVVKPLLETGRLVPAVDQEPLSNLRYFIMTQDLSPGAAASAFIAWLQAAMADSFG</sequence>
<evidence type="ECO:0000256" key="4">
    <source>
        <dbReference type="ARBA" id="ARBA00023163"/>
    </source>
</evidence>
<dbReference type="PANTHER" id="PTHR30537">
    <property type="entry name" value="HTH-TYPE TRANSCRIPTIONAL REGULATOR"/>
    <property type="match status" value="1"/>
</dbReference>
<reference evidence="7" key="1">
    <citation type="submission" date="2017-12" db="EMBL/GenBank/DDBJ databases">
        <title>Draft genome sequence of Telmatospirillum siberiense 26-4b1T, an acidotolerant peatland alphaproteobacterium potentially involved in sulfur cycling.</title>
        <authorList>
            <person name="Hausmann B."/>
            <person name="Pjevac P."/>
            <person name="Schreck K."/>
            <person name="Herbold C.W."/>
            <person name="Daims H."/>
            <person name="Wagner M."/>
            <person name="Pester M."/>
            <person name="Loy A."/>
        </authorList>
    </citation>
    <scope>NUCLEOTIDE SEQUENCE [LARGE SCALE GENOMIC DNA]</scope>
    <source>
        <strain evidence="7">26-4b1</strain>
    </source>
</reference>
<dbReference type="SUPFAM" id="SSF53850">
    <property type="entry name" value="Periplasmic binding protein-like II"/>
    <property type="match status" value="1"/>
</dbReference>
<evidence type="ECO:0000256" key="1">
    <source>
        <dbReference type="ARBA" id="ARBA00009437"/>
    </source>
</evidence>
<evidence type="ECO:0000256" key="3">
    <source>
        <dbReference type="ARBA" id="ARBA00023125"/>
    </source>
</evidence>
<dbReference type="InterPro" id="IPR036390">
    <property type="entry name" value="WH_DNA-bd_sf"/>
</dbReference>
<accession>A0A2N3PXV5</accession>
<dbReference type="InterPro" id="IPR058163">
    <property type="entry name" value="LysR-type_TF_proteobact-type"/>
</dbReference>
<name>A0A2N3PXV5_9PROT</name>
<dbReference type="InterPro" id="IPR000847">
    <property type="entry name" value="LysR_HTH_N"/>
</dbReference>
<comment type="caution">
    <text evidence="6">The sequence shown here is derived from an EMBL/GenBank/DDBJ whole genome shotgun (WGS) entry which is preliminary data.</text>
</comment>
<dbReference type="OrthoDB" id="9794694at2"/>
<keyword evidence="2" id="KW-0805">Transcription regulation</keyword>
<dbReference type="EMBL" id="PIUM01000006">
    <property type="protein sequence ID" value="PKU25219.1"/>
    <property type="molecule type" value="Genomic_DNA"/>
</dbReference>
<dbReference type="SUPFAM" id="SSF46785">
    <property type="entry name" value="Winged helix' DNA-binding domain"/>
    <property type="match status" value="1"/>
</dbReference>
<dbReference type="PANTHER" id="PTHR30537:SF5">
    <property type="entry name" value="HTH-TYPE TRANSCRIPTIONAL ACTIVATOR TTDR-RELATED"/>
    <property type="match status" value="1"/>
</dbReference>
<evidence type="ECO:0000259" key="5">
    <source>
        <dbReference type="PROSITE" id="PS50931"/>
    </source>
</evidence>
<dbReference type="Pfam" id="PF03466">
    <property type="entry name" value="LysR_substrate"/>
    <property type="match status" value="1"/>
</dbReference>